<comment type="caution">
    <text evidence="2">The sequence shown here is derived from an EMBL/GenBank/DDBJ whole genome shotgun (WGS) entry which is preliminary data.</text>
</comment>
<dbReference type="InterPro" id="IPR039519">
    <property type="entry name" value="YokE-like_PH"/>
</dbReference>
<evidence type="ECO:0000259" key="1">
    <source>
        <dbReference type="Pfam" id="PF14470"/>
    </source>
</evidence>
<dbReference type="EMBL" id="APVL01000034">
    <property type="protein sequence ID" value="EWG08630.1"/>
    <property type="molecule type" value="Genomic_DNA"/>
</dbReference>
<gene>
    <name evidence="2" type="ORF">PBF_23313</name>
</gene>
<protein>
    <recommendedName>
        <fullName evidence="1">YokE-like PH domain-containing protein</fullName>
    </recommendedName>
</protein>
<dbReference type="PATRIC" id="fig|1307436.3.peg.4968"/>
<organism evidence="2 3">
    <name type="scientific">Cytobacillus firmus DS1</name>
    <dbReference type="NCBI Taxonomy" id="1307436"/>
    <lineage>
        <taxon>Bacteria</taxon>
        <taxon>Bacillati</taxon>
        <taxon>Bacillota</taxon>
        <taxon>Bacilli</taxon>
        <taxon>Bacillales</taxon>
        <taxon>Bacillaceae</taxon>
        <taxon>Cytobacillus</taxon>
    </lineage>
</organism>
<evidence type="ECO:0000313" key="2">
    <source>
        <dbReference type="EMBL" id="EWG08630.1"/>
    </source>
</evidence>
<sequence>MILKPIEEEFDYKIDYGDEEVDSSEDYDICKSMKGENEDMGKTNEEIIKLCREVYQAHIPDINTHVRDFDTSNHQFKLVSMYDDEQLLLCTQYFESFAKVCYFLVTDRRCMFVQPSLTGGEVSSFPYDTIGSVEYKKSFTKSLVRIHLKTEKTHEFTHLKCDKVTSVLQQAMNDFKHPTTPLSGPNTNEGPLTQIQKLHELKLSGAITNEEYTMIKQKLIKEL</sequence>
<evidence type="ECO:0000313" key="3">
    <source>
        <dbReference type="Proteomes" id="UP000019270"/>
    </source>
</evidence>
<dbReference type="Proteomes" id="UP000019270">
    <property type="component" value="Unassembled WGS sequence"/>
</dbReference>
<dbReference type="AlphaFoldDB" id="W7KMM2"/>
<name>W7KMM2_CYTFI</name>
<reference evidence="3" key="1">
    <citation type="submission" date="2013-03" db="EMBL/GenBank/DDBJ databases">
        <title>Draft genome sequence of Bacillus firmus DS1.</title>
        <authorList>
            <person name="Peng D."/>
            <person name="Zhu L."/>
            <person name="Sun M."/>
        </authorList>
    </citation>
    <scope>NUCLEOTIDE SEQUENCE [LARGE SCALE GENOMIC DNA]</scope>
    <source>
        <strain evidence="3">DS1</strain>
    </source>
</reference>
<reference evidence="2 3" key="2">
    <citation type="journal article" date="2016" name="Sci. Rep.">
        <title>A novel serine protease, Sep1, from Bacillus firmus DS-1 has nematicidal activity and degrades multiple intestinal-associated nematode proteins.</title>
        <authorList>
            <person name="Geng C."/>
            <person name="Nie X."/>
            <person name="Tang Z."/>
            <person name="Zhang Y."/>
            <person name="Lin J."/>
            <person name="Sun M."/>
            <person name="Peng D."/>
        </authorList>
    </citation>
    <scope>NUCLEOTIDE SEQUENCE [LARGE SCALE GENOMIC DNA]</scope>
    <source>
        <strain evidence="2 3">DS1</strain>
    </source>
</reference>
<proteinExistence type="predicted"/>
<dbReference type="Pfam" id="PF14470">
    <property type="entry name" value="bPH_3"/>
    <property type="match status" value="1"/>
</dbReference>
<accession>W7KMM2</accession>
<feature type="domain" description="YokE-like PH" evidence="1">
    <location>
        <begin position="81"/>
        <end position="166"/>
    </location>
</feature>